<keyword evidence="4" id="KW-0677">Repeat</keyword>
<evidence type="ECO:0000256" key="3">
    <source>
        <dbReference type="ARBA" id="ARBA00022574"/>
    </source>
</evidence>
<protein>
    <recommendedName>
        <fullName evidence="10">Dynein axonemal intermediate chain 4</fullName>
    </recommendedName>
    <alternativeName>
        <fullName evidence="11">WD repeat-containing protein 78</fullName>
    </alternativeName>
</protein>
<name>A0ABM5JKV3_DIAVI</name>
<reference evidence="13" key="1">
    <citation type="submission" date="2025-05" db="UniProtKB">
        <authorList>
            <consortium name="EnsemblMetazoa"/>
        </authorList>
    </citation>
    <scope>IDENTIFICATION</scope>
</reference>
<evidence type="ECO:0000256" key="6">
    <source>
        <dbReference type="ARBA" id="ARBA00023069"/>
    </source>
</evidence>
<keyword evidence="14" id="KW-1185">Reference proteome</keyword>
<dbReference type="EnsemblMetazoa" id="XM_050642615.1">
    <property type="protein sequence ID" value="XP_050498572.1"/>
    <property type="gene ID" value="LOC114335779"/>
</dbReference>
<dbReference type="Proteomes" id="UP001652700">
    <property type="component" value="Unplaced"/>
</dbReference>
<proteinExistence type="predicted"/>
<dbReference type="InterPro" id="IPR036322">
    <property type="entry name" value="WD40_repeat_dom_sf"/>
</dbReference>
<dbReference type="RefSeq" id="XP_050498572.1">
    <property type="nucleotide sequence ID" value="XM_050642615.1"/>
</dbReference>
<dbReference type="SMART" id="SM00320">
    <property type="entry name" value="WD40"/>
    <property type="match status" value="5"/>
</dbReference>
<evidence type="ECO:0000256" key="8">
    <source>
        <dbReference type="ARBA" id="ARBA00023273"/>
    </source>
</evidence>
<keyword evidence="6" id="KW-0969">Cilium</keyword>
<keyword evidence="2" id="KW-0963">Cytoplasm</keyword>
<evidence type="ECO:0000256" key="9">
    <source>
        <dbReference type="ARBA" id="ARBA00024190"/>
    </source>
</evidence>
<dbReference type="InterPro" id="IPR015943">
    <property type="entry name" value="WD40/YVTN_repeat-like_dom_sf"/>
</dbReference>
<evidence type="ECO:0000256" key="7">
    <source>
        <dbReference type="ARBA" id="ARBA00023212"/>
    </source>
</evidence>
<evidence type="ECO:0000256" key="2">
    <source>
        <dbReference type="ARBA" id="ARBA00022490"/>
    </source>
</evidence>
<evidence type="ECO:0000313" key="13">
    <source>
        <dbReference type="EnsemblMetazoa" id="XP_050498572.1"/>
    </source>
</evidence>
<accession>A0ABM5JKV3</accession>
<evidence type="ECO:0000256" key="11">
    <source>
        <dbReference type="ARBA" id="ARBA00041557"/>
    </source>
</evidence>
<dbReference type="Pfam" id="PF00400">
    <property type="entry name" value="WD40"/>
    <property type="match status" value="1"/>
</dbReference>
<feature type="region of interest" description="Disordered" evidence="12">
    <location>
        <begin position="1"/>
        <end position="20"/>
    </location>
</feature>
<evidence type="ECO:0000256" key="5">
    <source>
        <dbReference type="ARBA" id="ARBA00022846"/>
    </source>
</evidence>
<dbReference type="InterPro" id="IPR050687">
    <property type="entry name" value="Dynein_IC"/>
</dbReference>
<dbReference type="GeneID" id="114335779"/>
<sequence length="723" mass="82877">MMEGSQIQQRYKKRSFTGSRRPILVTTRRRTTQDLSIFHEGKDVTPKQLNPDVYSEGKERQISVYEIGERYSEYKITESVSLAITRSQSTVRFKHELDKQHHQSSIQYKGSIPFDASDYYLGIFMIPESHSDIRSSSTIEEDLKPVQTMKPMPTTISLILKETPTFFVLDLPSCTAIKDTDEGTQVQEDNALYEHLTVGKGRNRKILNAESQTVPVVMKTRTTSCVKTKTIDGTAFASAWDMYDTFQDVQEESEESETSDESDYELNNNDESPSIDSYKLPADEKQMNKLMKNPRFQEALCVTERLLANNCFNEQQKIFRGLTVPDPFRENIEYNYRLKLLWTFGNNDTVGLAVNAFSWNPKNKDLLAVGYGKFFFHDTLTGLVLIWNIKNPVQPERKYSFAEPVTTLDFSNSNPVLLAVGFYNGSVKVINISNRDVTIIGENVPTFEPVWSIIWQFGRNEKRNEEMVMATFDDGRICAYSVQRKLEMSQLMRVGKADGKLKGYDAMKKCTSLTIPVSRYAAALFMRFHPIDPSIYFVGTNEGTIHRCSLNYLSQHLDLFLAHEGSVHELKFSPFCKRMYATCGDDWHTRIWGEGIAEPILSFAAMQTVQGLDWSPTHSTILVTIRAQFIEVWDLQRKVYEPQSITSLPCNERCTVVQFTESGRCLVVGDVNGHVHVFSFEDMPFEPFFQENLLFDSLSRALITEPQLLSNIKKLRRMARDDE</sequence>
<dbReference type="PANTHER" id="PTHR12442:SF12">
    <property type="entry name" value="DYNEIN AXONEMAL INTERMEDIATE CHAIN 4"/>
    <property type="match status" value="1"/>
</dbReference>
<keyword evidence="3" id="KW-0853">WD repeat</keyword>
<keyword evidence="5" id="KW-0282">Flagellum</keyword>
<evidence type="ECO:0000256" key="1">
    <source>
        <dbReference type="ARBA" id="ARBA00004611"/>
    </source>
</evidence>
<dbReference type="PANTHER" id="PTHR12442">
    <property type="entry name" value="DYNEIN INTERMEDIATE CHAIN"/>
    <property type="match status" value="1"/>
</dbReference>
<dbReference type="Gene3D" id="2.130.10.10">
    <property type="entry name" value="YVTN repeat-like/Quinoprotein amine dehydrogenase"/>
    <property type="match status" value="3"/>
</dbReference>
<feature type="compositionally biased region" description="Acidic residues" evidence="12">
    <location>
        <begin position="249"/>
        <end position="264"/>
    </location>
</feature>
<evidence type="ECO:0000256" key="10">
    <source>
        <dbReference type="ARBA" id="ARBA00040002"/>
    </source>
</evidence>
<dbReference type="SUPFAM" id="SSF50978">
    <property type="entry name" value="WD40 repeat-like"/>
    <property type="match status" value="1"/>
</dbReference>
<comment type="subcellular location">
    <subcellularLocation>
        <location evidence="1">Cytoplasm</location>
        <location evidence="1">Cytoskeleton</location>
        <location evidence="1">Flagellum axoneme</location>
    </subcellularLocation>
    <subcellularLocation>
        <location evidence="9">Dynein axonemal particle</location>
    </subcellularLocation>
</comment>
<keyword evidence="7" id="KW-0206">Cytoskeleton</keyword>
<feature type="region of interest" description="Disordered" evidence="12">
    <location>
        <begin position="248"/>
        <end position="278"/>
    </location>
</feature>
<keyword evidence="8" id="KW-0966">Cell projection</keyword>
<feature type="compositionally biased region" description="Polar residues" evidence="12">
    <location>
        <begin position="266"/>
        <end position="275"/>
    </location>
</feature>
<evidence type="ECO:0000256" key="12">
    <source>
        <dbReference type="SAM" id="MobiDB-lite"/>
    </source>
</evidence>
<evidence type="ECO:0000256" key="4">
    <source>
        <dbReference type="ARBA" id="ARBA00022737"/>
    </source>
</evidence>
<organism evidence="13 14">
    <name type="scientific">Diabrotica virgifera virgifera</name>
    <name type="common">western corn rootworm</name>
    <dbReference type="NCBI Taxonomy" id="50390"/>
    <lineage>
        <taxon>Eukaryota</taxon>
        <taxon>Metazoa</taxon>
        <taxon>Ecdysozoa</taxon>
        <taxon>Arthropoda</taxon>
        <taxon>Hexapoda</taxon>
        <taxon>Insecta</taxon>
        <taxon>Pterygota</taxon>
        <taxon>Neoptera</taxon>
        <taxon>Endopterygota</taxon>
        <taxon>Coleoptera</taxon>
        <taxon>Polyphaga</taxon>
        <taxon>Cucujiformia</taxon>
        <taxon>Chrysomeloidea</taxon>
        <taxon>Chrysomelidae</taxon>
        <taxon>Galerucinae</taxon>
        <taxon>Diabroticina</taxon>
        <taxon>Diabroticites</taxon>
        <taxon>Diabrotica</taxon>
    </lineage>
</organism>
<dbReference type="InterPro" id="IPR001680">
    <property type="entry name" value="WD40_rpt"/>
</dbReference>
<evidence type="ECO:0000313" key="14">
    <source>
        <dbReference type="Proteomes" id="UP001652700"/>
    </source>
</evidence>